<evidence type="ECO:0000259" key="3">
    <source>
        <dbReference type="Pfam" id="PF13505"/>
    </source>
</evidence>
<dbReference type="Pfam" id="PF13505">
    <property type="entry name" value="OMP_b-brl"/>
    <property type="match status" value="1"/>
</dbReference>
<keyword evidence="5" id="KW-1185">Reference proteome</keyword>
<evidence type="ECO:0000313" key="4">
    <source>
        <dbReference type="EMBL" id="NWF47609.1"/>
    </source>
</evidence>
<gene>
    <name evidence="4" type="ORF">F3K02_20485</name>
</gene>
<comment type="caution">
    <text evidence="4">The sequence shown here is derived from an EMBL/GenBank/DDBJ whole genome shotgun (WGS) entry which is preliminary data.</text>
</comment>
<dbReference type="InterPro" id="IPR011250">
    <property type="entry name" value="OMP/PagP_B-barrel"/>
</dbReference>
<dbReference type="EMBL" id="VYGV01000016">
    <property type="protein sequence ID" value="NWF47609.1"/>
    <property type="molecule type" value="Genomic_DNA"/>
</dbReference>
<dbReference type="InterPro" id="IPR027385">
    <property type="entry name" value="Beta-barrel_OMP"/>
</dbReference>
<evidence type="ECO:0000256" key="2">
    <source>
        <dbReference type="ARBA" id="ARBA00022729"/>
    </source>
</evidence>
<name>A0A7Y8KZ26_9BURK</name>
<proteinExistence type="predicted"/>
<sequence>MTTDRDGNVGYATPEACDAAIESGKAKFYKPQTQQKPKLQAGEVSVAPMLLKDLSPSYSKGACDKGVATARGRGGVSKALQGKWIPFSPTLEINAYKNKDGNVVRVTMRQCDNHFSDLLPRPTPVAVAPVPVAAPAPAPAPVVAAPAPVPAPAPAPVLKAAEAVSFPYVFGTLGAQRDLIGNGPIDGFAQFNDHDTKLALQGGVGYQFNKLWGAEAFAQFGSGHVFENGVESKVRALGLRATVGQNLSEATRLFGKAGIASVKHTGDVAGSQTRPTLGLGLTHALSQNLSLRSDLDMFVKKSSDEARSWKELVYLGVGVQYNFK</sequence>
<keyword evidence="2" id="KW-0732">Signal</keyword>
<evidence type="ECO:0000256" key="1">
    <source>
        <dbReference type="ARBA" id="ARBA00004442"/>
    </source>
</evidence>
<comment type="subcellular location">
    <subcellularLocation>
        <location evidence="1">Cell outer membrane</location>
    </subcellularLocation>
</comment>
<evidence type="ECO:0000313" key="5">
    <source>
        <dbReference type="Proteomes" id="UP000545507"/>
    </source>
</evidence>
<dbReference type="Gene3D" id="2.40.160.20">
    <property type="match status" value="1"/>
</dbReference>
<reference evidence="4 5" key="1">
    <citation type="submission" date="2019-09" db="EMBL/GenBank/DDBJ databases">
        <title>Hydrogenophaga aromatica sp. nov., isolated from a para-xylene-degrading enrichment culture.</title>
        <authorList>
            <person name="Tancsics A."/>
            <person name="Banerjee S."/>
        </authorList>
    </citation>
    <scope>NUCLEOTIDE SEQUENCE [LARGE SCALE GENOMIC DNA]</scope>
    <source>
        <strain evidence="4 5">D2P1</strain>
    </source>
</reference>
<accession>A0A7Y8KZ26</accession>
<dbReference type="AlphaFoldDB" id="A0A7Y8KZ26"/>
<dbReference type="SUPFAM" id="SSF56925">
    <property type="entry name" value="OMPA-like"/>
    <property type="match status" value="1"/>
</dbReference>
<dbReference type="GO" id="GO:0009279">
    <property type="term" value="C:cell outer membrane"/>
    <property type="evidence" value="ECO:0007669"/>
    <property type="project" value="UniProtKB-SubCell"/>
</dbReference>
<protein>
    <submittedName>
        <fullName evidence="4">Porin family protein</fullName>
    </submittedName>
</protein>
<feature type="domain" description="Outer membrane protein beta-barrel" evidence="3">
    <location>
        <begin position="165"/>
        <end position="298"/>
    </location>
</feature>
<organism evidence="4 5">
    <name type="scientific">Hydrogenophaga aromaticivorans</name>
    <dbReference type="NCBI Taxonomy" id="2610898"/>
    <lineage>
        <taxon>Bacteria</taxon>
        <taxon>Pseudomonadati</taxon>
        <taxon>Pseudomonadota</taxon>
        <taxon>Betaproteobacteria</taxon>
        <taxon>Burkholderiales</taxon>
        <taxon>Comamonadaceae</taxon>
        <taxon>Hydrogenophaga</taxon>
    </lineage>
</organism>
<dbReference type="Proteomes" id="UP000545507">
    <property type="component" value="Unassembled WGS sequence"/>
</dbReference>